<keyword evidence="5 9" id="KW-1133">Transmembrane helix</keyword>
<accession>A0A8J5MSX6</accession>
<dbReference type="Pfam" id="PF00060">
    <property type="entry name" value="Lig_chan"/>
    <property type="match status" value="1"/>
</dbReference>
<keyword evidence="7 12" id="KW-0675">Receptor</keyword>
<dbReference type="GO" id="GO:0015276">
    <property type="term" value="F:ligand-gated monoatomic ion channel activity"/>
    <property type="evidence" value="ECO:0007669"/>
    <property type="project" value="InterPro"/>
</dbReference>
<protein>
    <submittedName>
        <fullName evidence="12">Glutamate receptor ionotropic, delta-1-like 12</fullName>
    </submittedName>
</protein>
<keyword evidence="6 9" id="KW-0472">Membrane</keyword>
<dbReference type="InterPro" id="IPR052192">
    <property type="entry name" value="Insect_Ionotropic_Sensory_Rcpt"/>
</dbReference>
<keyword evidence="4 9" id="KW-0812">Transmembrane</keyword>
<feature type="chain" id="PRO_5035190311" evidence="10">
    <location>
        <begin position="24"/>
        <end position="620"/>
    </location>
</feature>
<gene>
    <name evidence="12" type="primary">Grid1-L12</name>
    <name evidence="12" type="ORF">Hamer_G007869</name>
</gene>
<evidence type="ECO:0000256" key="3">
    <source>
        <dbReference type="ARBA" id="ARBA00022475"/>
    </source>
</evidence>
<evidence type="ECO:0000256" key="8">
    <source>
        <dbReference type="ARBA" id="ARBA00023180"/>
    </source>
</evidence>
<dbReference type="GO" id="GO:0005886">
    <property type="term" value="C:plasma membrane"/>
    <property type="evidence" value="ECO:0007669"/>
    <property type="project" value="UniProtKB-SubCell"/>
</dbReference>
<dbReference type="Proteomes" id="UP000747542">
    <property type="component" value="Unassembled WGS sequence"/>
</dbReference>
<feature type="transmembrane region" description="Helical" evidence="9">
    <location>
        <begin position="592"/>
        <end position="614"/>
    </location>
</feature>
<evidence type="ECO:0000256" key="2">
    <source>
        <dbReference type="ARBA" id="ARBA00008685"/>
    </source>
</evidence>
<feature type="transmembrane region" description="Helical" evidence="9">
    <location>
        <begin position="323"/>
        <end position="342"/>
    </location>
</feature>
<feature type="domain" description="Ionotropic glutamate receptor C-terminal" evidence="11">
    <location>
        <begin position="324"/>
        <end position="599"/>
    </location>
</feature>
<evidence type="ECO:0000256" key="5">
    <source>
        <dbReference type="ARBA" id="ARBA00022989"/>
    </source>
</evidence>
<dbReference type="AlphaFoldDB" id="A0A8J5MSX6"/>
<comment type="similarity">
    <text evidence="2">Belongs to the glutamate-gated ion channel (TC 1.A.10.1) family.</text>
</comment>
<feature type="transmembrane region" description="Helical" evidence="9">
    <location>
        <begin position="388"/>
        <end position="410"/>
    </location>
</feature>
<keyword evidence="8" id="KW-0325">Glycoprotein</keyword>
<evidence type="ECO:0000256" key="10">
    <source>
        <dbReference type="SAM" id="SignalP"/>
    </source>
</evidence>
<evidence type="ECO:0000256" key="7">
    <source>
        <dbReference type="ARBA" id="ARBA00023170"/>
    </source>
</evidence>
<reference evidence="12" key="1">
    <citation type="journal article" date="2021" name="Sci. Adv.">
        <title>The American lobster genome reveals insights on longevity, neural, and immune adaptations.</title>
        <authorList>
            <person name="Polinski J.M."/>
            <person name="Zimin A.V."/>
            <person name="Clark K.F."/>
            <person name="Kohn A.B."/>
            <person name="Sadowski N."/>
            <person name="Timp W."/>
            <person name="Ptitsyn A."/>
            <person name="Khanna P."/>
            <person name="Romanova D.Y."/>
            <person name="Williams P."/>
            <person name="Greenwood S.J."/>
            <person name="Moroz L.L."/>
            <person name="Walt D.R."/>
            <person name="Bodnar A.G."/>
        </authorList>
    </citation>
    <scope>NUCLEOTIDE SEQUENCE</scope>
    <source>
        <strain evidence="12">GMGI-L3</strain>
    </source>
</reference>
<keyword evidence="10" id="KW-0732">Signal</keyword>
<comment type="caution">
    <text evidence="12">The sequence shown here is derived from an EMBL/GenBank/DDBJ whole genome shotgun (WGS) entry which is preliminary data.</text>
</comment>
<evidence type="ECO:0000259" key="11">
    <source>
        <dbReference type="Pfam" id="PF00060"/>
    </source>
</evidence>
<dbReference type="InterPro" id="IPR001320">
    <property type="entry name" value="Iontro_rcpt_C"/>
</dbReference>
<evidence type="ECO:0000313" key="13">
    <source>
        <dbReference type="Proteomes" id="UP000747542"/>
    </source>
</evidence>
<evidence type="ECO:0000313" key="12">
    <source>
        <dbReference type="EMBL" id="KAG7162352.1"/>
    </source>
</evidence>
<dbReference type="SUPFAM" id="SSF53850">
    <property type="entry name" value="Periplasmic binding protein-like II"/>
    <property type="match status" value="1"/>
</dbReference>
<organism evidence="12 13">
    <name type="scientific">Homarus americanus</name>
    <name type="common">American lobster</name>
    <dbReference type="NCBI Taxonomy" id="6706"/>
    <lineage>
        <taxon>Eukaryota</taxon>
        <taxon>Metazoa</taxon>
        <taxon>Ecdysozoa</taxon>
        <taxon>Arthropoda</taxon>
        <taxon>Crustacea</taxon>
        <taxon>Multicrustacea</taxon>
        <taxon>Malacostraca</taxon>
        <taxon>Eumalacostraca</taxon>
        <taxon>Eucarida</taxon>
        <taxon>Decapoda</taxon>
        <taxon>Pleocyemata</taxon>
        <taxon>Astacidea</taxon>
        <taxon>Nephropoidea</taxon>
        <taxon>Nephropidae</taxon>
        <taxon>Homarus</taxon>
    </lineage>
</organism>
<dbReference type="Gene3D" id="3.40.190.10">
    <property type="entry name" value="Periplasmic binding protein-like II"/>
    <property type="match status" value="1"/>
</dbReference>
<dbReference type="EMBL" id="JAHLQT010027705">
    <property type="protein sequence ID" value="KAG7162352.1"/>
    <property type="molecule type" value="Genomic_DNA"/>
</dbReference>
<dbReference type="PANTHER" id="PTHR42643:SF24">
    <property type="entry name" value="IONOTROPIC RECEPTOR 60A"/>
    <property type="match status" value="1"/>
</dbReference>
<sequence>MKSLGYHITVLAVTAMTAASVNSENVGEPMEQVGVDVGVMVSQVVEHHLTGCHLVLITTTQHSHVFSSTSRHIRSTVEAGVVVEAGWVLSQDQQTQDHLLQGLWGDTRTTCRGLILDLTANDSAAFPLRFLESAMLWKLSETRVVVVGGRAEVKHVLLHHTLRNTVHAFYVALPDLTLHTPPRNSSSRLRKDLPQKVPELQRPQDADRISATLPLHGLREEDQYAGRHSQTQRLARYQANNKYDIYAEPDRSFGDERDGNFTGMIGQLQREESDFCTIMAATRGRLKVVEFFRAYPSDLMVVTSLKPSLLPAHLSFIRPFADVIWFALLASVVTWGGLMWLLQRASSRVVGGRAVRFNTILLYGWGALLEQPPSDPSVSVSGQVLVGWWLVFCLIIATGFRSSLIAHLTVQGKSPTPESFQDLVDRKNWRWATEPWLYKGAAYEYFAKHTDAVVNQIFKGMEVLVAEEALQQVLEGGFSLIDFQNYISVVVASRYTDSLGNTPFYISSNGISVLGSSGWSFRKGAPFYGRFLQLKSKLEDAGIINYWTGKIIEKRVKENREAAAMDEKATQASLGEDDETQEVLGLRHLQGAFYVMFLGSSFAFLTFMGEIFIYSHPTLQ</sequence>
<dbReference type="PANTHER" id="PTHR42643">
    <property type="entry name" value="IONOTROPIC RECEPTOR 20A-RELATED"/>
    <property type="match status" value="1"/>
</dbReference>
<evidence type="ECO:0000256" key="9">
    <source>
        <dbReference type="SAM" id="Phobius"/>
    </source>
</evidence>
<keyword evidence="3" id="KW-1003">Cell membrane</keyword>
<dbReference type="GO" id="GO:0050906">
    <property type="term" value="P:detection of stimulus involved in sensory perception"/>
    <property type="evidence" value="ECO:0007669"/>
    <property type="project" value="UniProtKB-ARBA"/>
</dbReference>
<feature type="transmembrane region" description="Helical" evidence="9">
    <location>
        <begin position="349"/>
        <end position="368"/>
    </location>
</feature>
<keyword evidence="13" id="KW-1185">Reference proteome</keyword>
<evidence type="ECO:0000256" key="6">
    <source>
        <dbReference type="ARBA" id="ARBA00023136"/>
    </source>
</evidence>
<dbReference type="Gene3D" id="1.10.287.70">
    <property type="match status" value="1"/>
</dbReference>
<proteinExistence type="inferred from homology"/>
<evidence type="ECO:0000256" key="1">
    <source>
        <dbReference type="ARBA" id="ARBA00004651"/>
    </source>
</evidence>
<evidence type="ECO:0000256" key="4">
    <source>
        <dbReference type="ARBA" id="ARBA00022692"/>
    </source>
</evidence>
<comment type="subcellular location">
    <subcellularLocation>
        <location evidence="1">Cell membrane</location>
        <topology evidence="1">Multi-pass membrane protein</topology>
    </subcellularLocation>
</comment>
<feature type="signal peptide" evidence="10">
    <location>
        <begin position="1"/>
        <end position="23"/>
    </location>
</feature>
<name>A0A8J5MSX6_HOMAM</name>